<dbReference type="InterPro" id="IPR004111">
    <property type="entry name" value="Repressor_TetR_C"/>
</dbReference>
<dbReference type="Proteomes" id="UP000553957">
    <property type="component" value="Unassembled WGS sequence"/>
</dbReference>
<feature type="DNA-binding region" description="H-T-H motif" evidence="4">
    <location>
        <begin position="32"/>
        <end position="51"/>
    </location>
</feature>
<reference evidence="7 8" key="1">
    <citation type="submission" date="2020-05" db="EMBL/GenBank/DDBJ databases">
        <title>Genome sequence of Kribbella sandramycini ATCC 39419.</title>
        <authorList>
            <person name="Maclea K.S."/>
            <person name="Fair J.L."/>
        </authorList>
    </citation>
    <scope>NUCLEOTIDE SEQUENCE [LARGE SCALE GENOMIC DNA]</scope>
    <source>
        <strain evidence="7 8">ATCC 39419</strain>
    </source>
</reference>
<dbReference type="Pfam" id="PF02909">
    <property type="entry name" value="TetR_C_1"/>
    <property type="match status" value="1"/>
</dbReference>
<sequence length="222" mass="24278">MITKETPRRLDPQKVVDSALTIADEEGPAAVTLRRLAQLHGVTPMALYRHFKDKDDLLAALGDRLLEDVVLPAPTDEPWDKQLHAVLTAFVNALRAHPRLADLTLLRMLVAEPGLQIGERTMELLTQGGFSVDDAAEIGRQSICSLITLVTTDPITRELGDPEQREDSLRKKRAALGGLPPRKYPLITAAADTLVCPTSTERYYGLGIELVVAGICGVLKKE</sequence>
<dbReference type="GO" id="GO:0045892">
    <property type="term" value="P:negative regulation of DNA-templated transcription"/>
    <property type="evidence" value="ECO:0007669"/>
    <property type="project" value="InterPro"/>
</dbReference>
<proteinExistence type="predicted"/>
<evidence type="ECO:0000259" key="5">
    <source>
        <dbReference type="PROSITE" id="PS50977"/>
    </source>
</evidence>
<dbReference type="EMBL" id="JABJRC010000010">
    <property type="protein sequence ID" value="NOL45159.1"/>
    <property type="molecule type" value="Genomic_DNA"/>
</dbReference>
<keyword evidence="3" id="KW-0804">Transcription</keyword>
<reference evidence="6 9" key="2">
    <citation type="submission" date="2020-08" db="EMBL/GenBank/DDBJ databases">
        <title>Sequencing the genomes of 1000 actinobacteria strains.</title>
        <authorList>
            <person name="Klenk H.-P."/>
        </authorList>
    </citation>
    <scope>NUCLEOTIDE SEQUENCE [LARGE SCALE GENOMIC DNA]</scope>
    <source>
        <strain evidence="6 9">DSM 15626</strain>
    </source>
</reference>
<dbReference type="InterPro" id="IPR001647">
    <property type="entry name" value="HTH_TetR"/>
</dbReference>
<dbReference type="GO" id="GO:0003700">
    <property type="term" value="F:DNA-binding transcription factor activity"/>
    <property type="evidence" value="ECO:0007669"/>
    <property type="project" value="TreeGrafter"/>
</dbReference>
<dbReference type="InterPro" id="IPR009057">
    <property type="entry name" value="Homeodomain-like_sf"/>
</dbReference>
<dbReference type="GO" id="GO:0000976">
    <property type="term" value="F:transcription cis-regulatory region binding"/>
    <property type="evidence" value="ECO:0007669"/>
    <property type="project" value="TreeGrafter"/>
</dbReference>
<evidence type="ECO:0000256" key="2">
    <source>
        <dbReference type="ARBA" id="ARBA00023125"/>
    </source>
</evidence>
<evidence type="ECO:0000313" key="6">
    <source>
        <dbReference type="EMBL" id="MBB6566159.1"/>
    </source>
</evidence>
<dbReference type="PRINTS" id="PR00455">
    <property type="entry name" value="HTHTETR"/>
</dbReference>
<comment type="caution">
    <text evidence="7">The sequence shown here is derived from an EMBL/GenBank/DDBJ whole genome shotgun (WGS) entry which is preliminary data.</text>
</comment>
<accession>A0A7Y4L694</accession>
<organism evidence="7 8">
    <name type="scientific">Kribbella sandramycini</name>
    <dbReference type="NCBI Taxonomy" id="60450"/>
    <lineage>
        <taxon>Bacteria</taxon>
        <taxon>Bacillati</taxon>
        <taxon>Actinomycetota</taxon>
        <taxon>Actinomycetes</taxon>
        <taxon>Propionibacteriales</taxon>
        <taxon>Kribbellaceae</taxon>
        <taxon>Kribbella</taxon>
    </lineage>
</organism>
<dbReference type="Pfam" id="PF00440">
    <property type="entry name" value="TetR_N"/>
    <property type="match status" value="1"/>
</dbReference>
<evidence type="ECO:0000256" key="1">
    <source>
        <dbReference type="ARBA" id="ARBA00023015"/>
    </source>
</evidence>
<gene>
    <name evidence="6" type="ORF">HNR71_001796</name>
    <name evidence="7" type="ORF">HPO96_33410</name>
</gene>
<feature type="domain" description="HTH tetR-type" evidence="5">
    <location>
        <begin position="9"/>
        <end position="69"/>
    </location>
</feature>
<dbReference type="InterPro" id="IPR036271">
    <property type="entry name" value="Tet_transcr_reg_TetR-rel_C_sf"/>
</dbReference>
<dbReference type="PROSITE" id="PS50977">
    <property type="entry name" value="HTH_TETR_2"/>
    <property type="match status" value="1"/>
</dbReference>
<dbReference type="EMBL" id="JACHKF010000001">
    <property type="protein sequence ID" value="MBB6566159.1"/>
    <property type="molecule type" value="Genomic_DNA"/>
</dbReference>
<keyword evidence="2 4" id="KW-0238">DNA-binding</keyword>
<protein>
    <submittedName>
        <fullName evidence="6">AcrR family transcriptional regulator</fullName>
    </submittedName>
    <submittedName>
        <fullName evidence="7">TetR family transcriptional regulator</fullName>
    </submittedName>
</protein>
<evidence type="ECO:0000313" key="9">
    <source>
        <dbReference type="Proteomes" id="UP000553957"/>
    </source>
</evidence>
<dbReference type="Gene3D" id="1.10.357.10">
    <property type="entry name" value="Tetracycline Repressor, domain 2"/>
    <property type="match status" value="1"/>
</dbReference>
<name>A0A7Y4L694_9ACTN</name>
<keyword evidence="8" id="KW-1185">Reference proteome</keyword>
<evidence type="ECO:0000256" key="4">
    <source>
        <dbReference type="PROSITE-ProRule" id="PRU00335"/>
    </source>
</evidence>
<dbReference type="SUPFAM" id="SSF48498">
    <property type="entry name" value="Tetracyclin repressor-like, C-terminal domain"/>
    <property type="match status" value="1"/>
</dbReference>
<keyword evidence="1" id="KW-0805">Transcription regulation</keyword>
<evidence type="ECO:0000313" key="7">
    <source>
        <dbReference type="EMBL" id="NOL45159.1"/>
    </source>
</evidence>
<dbReference type="AlphaFoldDB" id="A0A7Y4L694"/>
<dbReference type="SUPFAM" id="SSF46689">
    <property type="entry name" value="Homeodomain-like"/>
    <property type="match status" value="1"/>
</dbReference>
<dbReference type="InterPro" id="IPR050109">
    <property type="entry name" value="HTH-type_TetR-like_transc_reg"/>
</dbReference>
<evidence type="ECO:0000313" key="8">
    <source>
        <dbReference type="Proteomes" id="UP000534306"/>
    </source>
</evidence>
<dbReference type="Proteomes" id="UP000534306">
    <property type="component" value="Unassembled WGS sequence"/>
</dbReference>
<dbReference type="PANTHER" id="PTHR30055:SF234">
    <property type="entry name" value="HTH-TYPE TRANSCRIPTIONAL REGULATOR BETI"/>
    <property type="match status" value="1"/>
</dbReference>
<dbReference type="PANTHER" id="PTHR30055">
    <property type="entry name" value="HTH-TYPE TRANSCRIPTIONAL REGULATOR RUTR"/>
    <property type="match status" value="1"/>
</dbReference>
<evidence type="ECO:0000256" key="3">
    <source>
        <dbReference type="ARBA" id="ARBA00023163"/>
    </source>
</evidence>
<dbReference type="RefSeq" id="WP_171678390.1">
    <property type="nucleotide sequence ID" value="NZ_BAAAGT010000001.1"/>
</dbReference>